<dbReference type="AlphaFoldDB" id="A0A5K8AD13"/>
<dbReference type="InterPro" id="IPR035897">
    <property type="entry name" value="Toll_tir_struct_dom_sf"/>
</dbReference>
<dbReference type="Pfam" id="PF13676">
    <property type="entry name" value="TIR_2"/>
    <property type="match status" value="1"/>
</dbReference>
<keyword evidence="3" id="KW-1185">Reference proteome</keyword>
<name>A0A5K8AD13_9BACT</name>
<evidence type="ECO:0000259" key="1">
    <source>
        <dbReference type="PROSITE" id="PS50104"/>
    </source>
</evidence>
<dbReference type="Proteomes" id="UP000422108">
    <property type="component" value="Chromosome"/>
</dbReference>
<reference evidence="2 3" key="1">
    <citation type="submission" date="2019-11" db="EMBL/GenBank/DDBJ databases">
        <title>Comparative genomics of hydrocarbon-degrading Desulfosarcina strains.</title>
        <authorList>
            <person name="Watanabe M."/>
            <person name="Kojima H."/>
            <person name="Fukui M."/>
        </authorList>
    </citation>
    <scope>NUCLEOTIDE SEQUENCE [LARGE SCALE GENOMIC DNA]</scope>
    <source>
        <strain evidence="3">oXyS1</strain>
    </source>
</reference>
<protein>
    <recommendedName>
        <fullName evidence="1">TIR domain-containing protein</fullName>
    </recommendedName>
</protein>
<proteinExistence type="predicted"/>
<organism evidence="2 3">
    <name type="scientific">Desulfosarcina ovata subsp. ovata</name>
    <dbReference type="NCBI Taxonomy" id="2752305"/>
    <lineage>
        <taxon>Bacteria</taxon>
        <taxon>Pseudomonadati</taxon>
        <taxon>Thermodesulfobacteriota</taxon>
        <taxon>Desulfobacteria</taxon>
        <taxon>Desulfobacterales</taxon>
        <taxon>Desulfosarcinaceae</taxon>
        <taxon>Desulfosarcina</taxon>
    </lineage>
</organism>
<feature type="domain" description="TIR" evidence="1">
    <location>
        <begin position="103"/>
        <end position="215"/>
    </location>
</feature>
<dbReference type="PROSITE" id="PS50104">
    <property type="entry name" value="TIR"/>
    <property type="match status" value="1"/>
</dbReference>
<accession>A0A5K8AD13</accession>
<dbReference type="InterPro" id="IPR045439">
    <property type="entry name" value="EAD11"/>
</dbReference>
<dbReference type="SUPFAM" id="SSF52200">
    <property type="entry name" value="Toll/Interleukin receptor TIR domain"/>
    <property type="match status" value="1"/>
</dbReference>
<dbReference type="EMBL" id="AP021879">
    <property type="protein sequence ID" value="BBO90409.1"/>
    <property type="molecule type" value="Genomic_DNA"/>
</dbReference>
<evidence type="ECO:0000313" key="3">
    <source>
        <dbReference type="Proteomes" id="UP000422108"/>
    </source>
</evidence>
<dbReference type="InterPro" id="IPR000157">
    <property type="entry name" value="TIR_dom"/>
</dbReference>
<dbReference type="GO" id="GO:0007165">
    <property type="term" value="P:signal transduction"/>
    <property type="evidence" value="ECO:0007669"/>
    <property type="project" value="InterPro"/>
</dbReference>
<dbReference type="Pfam" id="PF19964">
    <property type="entry name" value="EAD11"/>
    <property type="match status" value="1"/>
</dbReference>
<sequence>MKILSIKMKKLIDKIRNLIAVDKLEKAIEELRKVAPDLNTDYGDQLISHQAALGKNKKDSRKGLIGPEEENKTRTRIRYAVLDLLSELEQIGSPPVPALPAENQPTVFISYNHGDSDVAQKLKKTLEQNGIAVRIDSEAMKAGEDIKSFIERSIEETTITLSIVSNNSLLSAWVAMETINTFYLEKFKRDKKLTACYLDDDFFKPRFRLEATQKIDAKIQEIDELIPEYIENKLDTIDLNNEKSRLHQLRNNLGEILLRLKETLTLDIRNDQYDKSLSRIIETITSPSRVSPI</sequence>
<evidence type="ECO:0000313" key="2">
    <source>
        <dbReference type="EMBL" id="BBO90409.1"/>
    </source>
</evidence>
<dbReference type="Gene3D" id="3.40.50.10140">
    <property type="entry name" value="Toll/interleukin-1 receptor homology (TIR) domain"/>
    <property type="match status" value="1"/>
</dbReference>
<gene>
    <name evidence="2" type="ORF">DSCOOX_35890</name>
</gene>